<feature type="binding site" evidence="3">
    <location>
        <position position="217"/>
    </location>
    <ligand>
        <name>Mn(2+)</name>
        <dbReference type="ChEBI" id="CHEBI:29035"/>
        <label>1</label>
    </ligand>
</feature>
<dbReference type="PROSITE" id="PS51409">
    <property type="entry name" value="ARGINASE_2"/>
    <property type="match status" value="1"/>
</dbReference>
<keyword evidence="6" id="KW-1185">Reference proteome</keyword>
<dbReference type="Proteomes" id="UP000199355">
    <property type="component" value="Unassembled WGS sequence"/>
</dbReference>
<evidence type="ECO:0000313" key="6">
    <source>
        <dbReference type="Proteomes" id="UP000199355"/>
    </source>
</evidence>
<dbReference type="GO" id="GO:0008783">
    <property type="term" value="F:agmatinase activity"/>
    <property type="evidence" value="ECO:0007669"/>
    <property type="project" value="TreeGrafter"/>
</dbReference>
<dbReference type="CDD" id="cd11593">
    <property type="entry name" value="Agmatinase-like_2"/>
    <property type="match status" value="1"/>
</dbReference>
<feature type="binding site" evidence="3">
    <location>
        <position position="136"/>
    </location>
    <ligand>
        <name>Mn(2+)</name>
        <dbReference type="ChEBI" id="CHEBI:29035"/>
        <label>1</label>
    </ligand>
</feature>
<proteinExistence type="inferred from homology"/>
<protein>
    <submittedName>
        <fullName evidence="5">Agmatinase</fullName>
    </submittedName>
</protein>
<dbReference type="Pfam" id="PF00491">
    <property type="entry name" value="Arginase"/>
    <property type="match status" value="1"/>
</dbReference>
<feature type="binding site" evidence="3">
    <location>
        <position position="132"/>
    </location>
    <ligand>
        <name>Mn(2+)</name>
        <dbReference type="ChEBI" id="CHEBI:29035"/>
        <label>1</label>
    </ligand>
</feature>
<dbReference type="OrthoDB" id="9789727at2"/>
<name>A0A1G7LXC1_9BACT</name>
<dbReference type="GO" id="GO:0046872">
    <property type="term" value="F:metal ion binding"/>
    <property type="evidence" value="ECO:0007669"/>
    <property type="project" value="UniProtKB-KW"/>
</dbReference>
<organism evidence="5 6">
    <name type="scientific">Desulfovibrio legallii</name>
    <dbReference type="NCBI Taxonomy" id="571438"/>
    <lineage>
        <taxon>Bacteria</taxon>
        <taxon>Pseudomonadati</taxon>
        <taxon>Thermodesulfobacteriota</taxon>
        <taxon>Desulfovibrionia</taxon>
        <taxon>Desulfovibrionales</taxon>
        <taxon>Desulfovibrionaceae</taxon>
        <taxon>Desulfovibrio</taxon>
    </lineage>
</organism>
<keyword evidence="2" id="KW-0378">Hydrolase</keyword>
<reference evidence="6" key="1">
    <citation type="submission" date="2016-10" db="EMBL/GenBank/DDBJ databases">
        <authorList>
            <person name="Varghese N."/>
            <person name="Submissions S."/>
        </authorList>
    </citation>
    <scope>NUCLEOTIDE SEQUENCE [LARGE SCALE GENOMIC DNA]</scope>
    <source>
        <strain evidence="6">KHC7</strain>
    </source>
</reference>
<sequence length="300" mass="31722">MHEHFLASEYPPCPPERAGFHIIPAPLERSVSYGGGAARGPAAILAASQQLEAWESGLAPGETGFYTAPPVDCAGPIADVLERIAQATTRALACGAVPVLLGGEHTVSLGALRALAAQARQRGEPLGVVQFDAHADLRQSYEGDPYSHACVMYRAAADLGLPLLQFAVRDFSREEAAARERLGVAHYDARFLARVGLPEQPLPEGFPHNIYITFDLDGLDSSLMPATGTPSPGGLNWREAQFILERCVAGRRVAGLDVVELAPIAGLHHADFTAAKLTHLLMGLAGAANTTEKQSAEAHA</sequence>
<keyword evidence="1 3" id="KW-0479">Metal-binding</keyword>
<dbReference type="EMBL" id="FNBX01000007">
    <property type="protein sequence ID" value="SDF54152.1"/>
    <property type="molecule type" value="Genomic_DNA"/>
</dbReference>
<evidence type="ECO:0000256" key="3">
    <source>
        <dbReference type="PIRSR" id="PIRSR036979-1"/>
    </source>
</evidence>
<dbReference type="SUPFAM" id="SSF52768">
    <property type="entry name" value="Arginase/deacetylase"/>
    <property type="match status" value="1"/>
</dbReference>
<evidence type="ECO:0000256" key="1">
    <source>
        <dbReference type="ARBA" id="ARBA00022723"/>
    </source>
</evidence>
<feature type="binding site" evidence="3">
    <location>
        <position position="134"/>
    </location>
    <ligand>
        <name>Mn(2+)</name>
        <dbReference type="ChEBI" id="CHEBI:29035"/>
        <label>1</label>
    </ligand>
</feature>
<dbReference type="PANTHER" id="PTHR11358:SF26">
    <property type="entry name" value="GUANIDINO ACID HYDROLASE, MITOCHONDRIAL"/>
    <property type="match status" value="1"/>
</dbReference>
<evidence type="ECO:0000256" key="2">
    <source>
        <dbReference type="ARBA" id="ARBA00022801"/>
    </source>
</evidence>
<dbReference type="GO" id="GO:0033389">
    <property type="term" value="P:putrescine biosynthetic process from arginine, via agmatine"/>
    <property type="evidence" value="ECO:0007669"/>
    <property type="project" value="TreeGrafter"/>
</dbReference>
<feature type="binding site" evidence="3">
    <location>
        <position position="215"/>
    </location>
    <ligand>
        <name>Mn(2+)</name>
        <dbReference type="ChEBI" id="CHEBI:29035"/>
        <label>1</label>
    </ligand>
</feature>
<dbReference type="PANTHER" id="PTHR11358">
    <property type="entry name" value="ARGINASE/AGMATINASE"/>
    <property type="match status" value="1"/>
</dbReference>
<keyword evidence="3" id="KW-0464">Manganese</keyword>
<dbReference type="RefSeq" id="WP_092153433.1">
    <property type="nucleotide sequence ID" value="NZ_FNBX01000007.1"/>
</dbReference>
<dbReference type="PIRSF" id="PIRSF036979">
    <property type="entry name" value="Arginase"/>
    <property type="match status" value="1"/>
</dbReference>
<comment type="similarity">
    <text evidence="4">Belongs to the arginase family.</text>
</comment>
<feature type="binding site" evidence="3">
    <location>
        <position position="105"/>
    </location>
    <ligand>
        <name>Mn(2+)</name>
        <dbReference type="ChEBI" id="CHEBI:29035"/>
        <label>1</label>
    </ligand>
</feature>
<accession>A0A1G7LXC1</accession>
<dbReference type="Gene3D" id="3.40.800.10">
    <property type="entry name" value="Ureohydrolase domain"/>
    <property type="match status" value="1"/>
</dbReference>
<dbReference type="STRING" id="571438.SAMN05192586_10767"/>
<comment type="cofactor">
    <cofactor evidence="3">
        <name>Mn(2+)</name>
        <dbReference type="ChEBI" id="CHEBI:29035"/>
    </cofactor>
    <text evidence="3">Binds 2 manganese ions per subunit.</text>
</comment>
<gene>
    <name evidence="5" type="ORF">SAMN05192586_10767</name>
</gene>
<evidence type="ECO:0000256" key="4">
    <source>
        <dbReference type="PROSITE-ProRule" id="PRU00742"/>
    </source>
</evidence>
<dbReference type="InterPro" id="IPR006035">
    <property type="entry name" value="Ureohydrolase"/>
</dbReference>
<dbReference type="AlphaFoldDB" id="A0A1G7LXC1"/>
<dbReference type="InterPro" id="IPR023696">
    <property type="entry name" value="Ureohydrolase_dom_sf"/>
</dbReference>
<evidence type="ECO:0000313" key="5">
    <source>
        <dbReference type="EMBL" id="SDF54152.1"/>
    </source>
</evidence>